<feature type="compositionally biased region" description="Polar residues" evidence="4">
    <location>
        <begin position="476"/>
        <end position="489"/>
    </location>
</feature>
<feature type="region of interest" description="Disordered" evidence="4">
    <location>
        <begin position="402"/>
        <end position="503"/>
    </location>
</feature>
<dbReference type="Pfam" id="PF21229">
    <property type="entry name" value="TdIF1_2nd"/>
    <property type="match status" value="1"/>
</dbReference>
<evidence type="ECO:0000256" key="4">
    <source>
        <dbReference type="SAM" id="MobiDB-lite"/>
    </source>
</evidence>
<evidence type="ECO:0000256" key="1">
    <source>
        <dbReference type="ARBA" id="ARBA00004123"/>
    </source>
</evidence>
<keyword evidence="2" id="KW-0238">DNA-binding</keyword>
<keyword evidence="7" id="KW-1185">Reference proteome</keyword>
<dbReference type="Proteomes" id="UP000694941">
    <property type="component" value="Unplaced"/>
</dbReference>
<feature type="domain" description="TdIF1 C-terminal" evidence="6">
    <location>
        <begin position="296"/>
        <end position="392"/>
    </location>
</feature>
<dbReference type="InterPro" id="IPR026064">
    <property type="entry name" value="TdIF1"/>
</dbReference>
<sequence length="503" mass="56231">MANIAGIPEIRVYSPSGDERKETELIHRSGNSLTNVSVSENMGFLNTDVHGSYEKAVEHLSGTRISVTQPKSVFYNHTDTFVKRENVFNMRPYNLANFQANSGTTYRTSYRSQTVAINRAKLGCTFSPAKSLDLLRQNIQKSINREIDEILQKYLEKFFRPGIENIKINNGENSVSEQHVQHVCRQILEEAKKMYHWIHSRGNSPAAEYSDSENHYPRDAKMCRASQRSPFSRKRKESDTDSEASLPMPKPKKKKGRPPIHFQGGQSGRSTPVKMKAGDTVKREGPKWDPIRLTPDTKFIMGAKANKALGFGATRGKLYIKHAELFKYSGDQEDKQWLHENNLMPATGGKAYMMILDDIWELAESDEYRNNPGVMVNQIVGFTVPEYIIQKMKIAMQTMRTDIQGKKRTRPAALLDNSSDRSSQKSEAGTDDKTQEEGSRTVSPADELDLLGAEMPSTNPSPFSLGGGFEAISPAQEVSPSPSELSTSMEPPLTAPFDIGPSS</sequence>
<reference evidence="8" key="1">
    <citation type="submission" date="2025-08" db="UniProtKB">
        <authorList>
            <consortium name="RefSeq"/>
        </authorList>
    </citation>
    <scope>IDENTIFICATION</scope>
    <source>
        <tissue evidence="8">Muscle</tissue>
    </source>
</reference>
<evidence type="ECO:0000259" key="6">
    <source>
        <dbReference type="Pfam" id="PF21229"/>
    </source>
</evidence>
<feature type="domain" description="DNTTIP1 dimerisation" evidence="5">
    <location>
        <begin position="130"/>
        <end position="196"/>
    </location>
</feature>
<evidence type="ECO:0000256" key="3">
    <source>
        <dbReference type="ARBA" id="ARBA00023242"/>
    </source>
</evidence>
<dbReference type="InterPro" id="IPR049121">
    <property type="entry name" value="TdIF1_C"/>
</dbReference>
<dbReference type="PANTHER" id="PTHR23399">
    <property type="entry name" value="DEOXYNUCLEOTIDYLTRANSFERASE TERMINAL-INTERACTING PROTEIN 1"/>
    <property type="match status" value="1"/>
</dbReference>
<evidence type="ECO:0000313" key="7">
    <source>
        <dbReference type="Proteomes" id="UP000694941"/>
    </source>
</evidence>
<evidence type="ECO:0000259" key="5">
    <source>
        <dbReference type="Pfam" id="PF18192"/>
    </source>
</evidence>
<dbReference type="PANTHER" id="PTHR23399:SF2">
    <property type="entry name" value="DEOXYNUCLEOTIDYLTRANSFERASE TERMINAL-INTERACTING PROTEIN 1"/>
    <property type="match status" value="1"/>
</dbReference>
<keyword evidence="3" id="KW-0539">Nucleus</keyword>
<feature type="compositionally biased region" description="Basic and acidic residues" evidence="4">
    <location>
        <begin position="212"/>
        <end position="222"/>
    </location>
</feature>
<dbReference type="GeneID" id="106468785"/>
<name>A0ABM1BLZ9_LIMPO</name>
<gene>
    <name evidence="8" type="primary">LOC106468785</name>
</gene>
<feature type="compositionally biased region" description="Basic and acidic residues" evidence="4">
    <location>
        <begin position="418"/>
        <end position="439"/>
    </location>
</feature>
<accession>A0ABM1BLZ9</accession>
<dbReference type="Pfam" id="PF18192">
    <property type="entry name" value="DNTTIP1_dimer"/>
    <property type="match status" value="1"/>
</dbReference>
<protein>
    <submittedName>
        <fullName evidence="8">Deoxynucleotidyltransferase terminal-interacting protein 1-like</fullName>
    </submittedName>
</protein>
<dbReference type="InterPro" id="IPR041384">
    <property type="entry name" value="DNTTIP1_dimer"/>
</dbReference>
<evidence type="ECO:0000313" key="8">
    <source>
        <dbReference type="RefSeq" id="XP_013784680.1"/>
    </source>
</evidence>
<feature type="region of interest" description="Disordered" evidence="4">
    <location>
        <begin position="202"/>
        <end position="289"/>
    </location>
</feature>
<comment type="subcellular location">
    <subcellularLocation>
        <location evidence="1">Nucleus</location>
    </subcellularLocation>
</comment>
<proteinExistence type="predicted"/>
<organism evidence="7 8">
    <name type="scientific">Limulus polyphemus</name>
    <name type="common">Atlantic horseshoe crab</name>
    <dbReference type="NCBI Taxonomy" id="6850"/>
    <lineage>
        <taxon>Eukaryota</taxon>
        <taxon>Metazoa</taxon>
        <taxon>Ecdysozoa</taxon>
        <taxon>Arthropoda</taxon>
        <taxon>Chelicerata</taxon>
        <taxon>Merostomata</taxon>
        <taxon>Xiphosura</taxon>
        <taxon>Limulidae</taxon>
        <taxon>Limulus</taxon>
    </lineage>
</organism>
<evidence type="ECO:0000256" key="2">
    <source>
        <dbReference type="ARBA" id="ARBA00023125"/>
    </source>
</evidence>
<feature type="compositionally biased region" description="Basic and acidic residues" evidence="4">
    <location>
        <begin position="276"/>
        <end position="289"/>
    </location>
</feature>
<dbReference type="RefSeq" id="XP_013784680.1">
    <property type="nucleotide sequence ID" value="XM_013929226.2"/>
</dbReference>